<dbReference type="InterPro" id="IPR017956">
    <property type="entry name" value="AT_hook_DNA-bd_motif"/>
</dbReference>
<feature type="compositionally biased region" description="Basic and acidic residues" evidence="1">
    <location>
        <begin position="521"/>
        <end position="530"/>
    </location>
</feature>
<dbReference type="KEGG" id="amus:LMH87_004536"/>
<evidence type="ECO:0000313" key="3">
    <source>
        <dbReference type="Proteomes" id="UP001144673"/>
    </source>
</evidence>
<dbReference type="GO" id="GO:0006384">
    <property type="term" value="P:transcription initiation at RNA polymerase III promoter"/>
    <property type="evidence" value="ECO:0007669"/>
    <property type="project" value="InterPro"/>
</dbReference>
<accession>A0A9W8Q5U8</accession>
<dbReference type="Proteomes" id="UP001144673">
    <property type="component" value="Chromosome 2"/>
</dbReference>
<dbReference type="PANTHER" id="PTHR15180:SF1">
    <property type="entry name" value="GENERAL TRANSCRIPTION FACTOR 3C POLYPEPTIDE 1"/>
    <property type="match status" value="1"/>
</dbReference>
<keyword evidence="3" id="KW-1185">Reference proteome</keyword>
<name>A0A9W8Q5U8_AKAMU</name>
<dbReference type="EMBL" id="JAJHUN010000011">
    <property type="protein sequence ID" value="KAJ4145697.1"/>
    <property type="molecule type" value="Genomic_DNA"/>
</dbReference>
<dbReference type="GeneID" id="80891695"/>
<feature type="compositionally biased region" description="Low complexity" evidence="1">
    <location>
        <begin position="493"/>
        <end position="502"/>
    </location>
</feature>
<dbReference type="GO" id="GO:0003677">
    <property type="term" value="F:DNA binding"/>
    <property type="evidence" value="ECO:0007669"/>
    <property type="project" value="InterPro"/>
</dbReference>
<dbReference type="InterPro" id="IPR044210">
    <property type="entry name" value="Tfc3-like"/>
</dbReference>
<evidence type="ECO:0000256" key="1">
    <source>
        <dbReference type="SAM" id="MobiDB-lite"/>
    </source>
</evidence>
<dbReference type="GO" id="GO:0042791">
    <property type="term" value="P:5S class rRNA transcription by RNA polymerase III"/>
    <property type="evidence" value="ECO:0007669"/>
    <property type="project" value="TreeGrafter"/>
</dbReference>
<dbReference type="PRINTS" id="PR00929">
    <property type="entry name" value="ATHOOK"/>
</dbReference>
<dbReference type="GO" id="GO:0000127">
    <property type="term" value="C:transcription factor TFIIIC complex"/>
    <property type="evidence" value="ECO:0007669"/>
    <property type="project" value="InterPro"/>
</dbReference>
<feature type="region of interest" description="Disordered" evidence="1">
    <location>
        <begin position="491"/>
        <end position="530"/>
    </location>
</feature>
<dbReference type="RefSeq" id="XP_056049367.1">
    <property type="nucleotide sequence ID" value="XM_056195770.1"/>
</dbReference>
<organism evidence="2 3">
    <name type="scientific">Akanthomyces muscarius</name>
    <name type="common">Entomopathogenic fungus</name>
    <name type="synonym">Lecanicillium muscarium</name>
    <dbReference type="NCBI Taxonomy" id="2231603"/>
    <lineage>
        <taxon>Eukaryota</taxon>
        <taxon>Fungi</taxon>
        <taxon>Dikarya</taxon>
        <taxon>Ascomycota</taxon>
        <taxon>Pezizomycotina</taxon>
        <taxon>Sordariomycetes</taxon>
        <taxon>Hypocreomycetidae</taxon>
        <taxon>Hypocreales</taxon>
        <taxon>Cordycipitaceae</taxon>
        <taxon>Akanthomyces</taxon>
    </lineage>
</organism>
<feature type="region of interest" description="Disordered" evidence="1">
    <location>
        <begin position="451"/>
        <end position="472"/>
    </location>
</feature>
<protein>
    <submittedName>
        <fullName evidence="2">Uncharacterized protein</fullName>
    </submittedName>
</protein>
<dbReference type="PANTHER" id="PTHR15180">
    <property type="entry name" value="GENERAL TRANSCRIPTION FACTOR 3C POLYPEPTIDE 1"/>
    <property type="match status" value="1"/>
</dbReference>
<reference evidence="2" key="1">
    <citation type="journal article" date="2023" name="Access Microbiol">
        <title>De-novo genome assembly for Akanthomyces muscarius, a biocontrol agent of insect agricultural pests.</title>
        <authorList>
            <person name="Erdos Z."/>
            <person name="Studholme D.J."/>
            <person name="Raymond B."/>
            <person name="Sharma M."/>
        </authorList>
    </citation>
    <scope>NUCLEOTIDE SEQUENCE</scope>
    <source>
        <strain evidence="2">Ve6</strain>
    </source>
</reference>
<feature type="region of interest" description="Disordered" evidence="1">
    <location>
        <begin position="590"/>
        <end position="621"/>
    </location>
</feature>
<comment type="caution">
    <text evidence="2">The sequence shown here is derived from an EMBL/GenBank/DDBJ whole genome shotgun (WGS) entry which is preliminary data.</text>
</comment>
<evidence type="ECO:0000313" key="2">
    <source>
        <dbReference type="EMBL" id="KAJ4145697.1"/>
    </source>
</evidence>
<sequence length="720" mass="79835">MVTNLEGLLERIVLLSSCAGEQGCPVSELLASILVLLSISEREPSQTEIVHILENPQSDAYRTTAVIWTWVAERKDISVGYDRKYNAYPLTQILSLGTKSPVVEASAPAPPSETITQEKEAVRIYVSENTMWESLTGHGVDHKRIPRSEWILLQGIASTTGKGILQGDLEKGYITKRTTLVRGTKTSKLWLKFLAPSTPDETKERNETETNITLSRQCLVDSLEPVPWHTRWTGDSIDYKVLATTVMAICKEWNVMRLQDLKSKLGVLGMTWQMKVVSKICRFLNSRGTIRYVAAKLNNRIFKDCIRFNRDMNARDWSIFLATGKRTTKYSRLSTQENGEDEIITTNALRGVQGFGESQCPLWSIYTPITSLVALCIEEAGSDGLTNPQLCAITIGSSFTRYLAGLTAAISTDNIQPSNVRHLAVKSERGRPGKSSSLYWYSMVNLGTQQHDAPQKTHQSKPKRKQDSSRSSELYGFTSLALGNVHTAQASRLPSTLPPTLSDLCQRGLSQQKRRGRPKKIRPELRNGSHDVLPRESTAVRNTAIGGVREAAARSVVMKEERDTAPSDQAVEREPHGDTVEVEILDERPGDQIPEPAVRGRGRPRIRDDGQTGRKAPSNHQFRCENCSDMSILSGQAELLTAISALPPRQVDPFAKPYARQAAVQLHAISEVPEAHAAGLALTLQDFAATADSVKDTPERPRMKITRSPSGWEVTRDFGL</sequence>
<dbReference type="AlphaFoldDB" id="A0A9W8Q5U8"/>
<proteinExistence type="predicted"/>
<gene>
    <name evidence="2" type="ORF">LMH87_004536</name>
</gene>